<accession>A0A0F9KID3</accession>
<name>A0A0F9KID3_9ZZZZ</name>
<organism evidence="1">
    <name type="scientific">marine sediment metagenome</name>
    <dbReference type="NCBI Taxonomy" id="412755"/>
    <lineage>
        <taxon>unclassified sequences</taxon>
        <taxon>metagenomes</taxon>
        <taxon>ecological metagenomes</taxon>
    </lineage>
</organism>
<evidence type="ECO:0000313" key="1">
    <source>
        <dbReference type="EMBL" id="KKM81728.1"/>
    </source>
</evidence>
<comment type="caution">
    <text evidence="1">The sequence shown here is derived from an EMBL/GenBank/DDBJ whole genome shotgun (WGS) entry which is preliminary data.</text>
</comment>
<reference evidence="1" key="1">
    <citation type="journal article" date="2015" name="Nature">
        <title>Complex archaea that bridge the gap between prokaryotes and eukaryotes.</title>
        <authorList>
            <person name="Spang A."/>
            <person name="Saw J.H."/>
            <person name="Jorgensen S.L."/>
            <person name="Zaremba-Niedzwiedzka K."/>
            <person name="Martijn J."/>
            <person name="Lind A.E."/>
            <person name="van Eijk R."/>
            <person name="Schleper C."/>
            <person name="Guy L."/>
            <person name="Ettema T.J."/>
        </authorList>
    </citation>
    <scope>NUCLEOTIDE SEQUENCE</scope>
</reference>
<dbReference type="AlphaFoldDB" id="A0A0F9KID3"/>
<gene>
    <name evidence="1" type="ORF">LCGC14_1326910</name>
</gene>
<protein>
    <submittedName>
        <fullName evidence="1">Uncharacterized protein</fullName>
    </submittedName>
</protein>
<dbReference type="EMBL" id="LAZR01007974">
    <property type="protein sequence ID" value="KKM81728.1"/>
    <property type="molecule type" value="Genomic_DNA"/>
</dbReference>
<sequence length="58" mass="7079">MKYVVENKKTKKRLTMLRNGKPYVLRWESNFKNRANHVQKQLGENWHVVTHISQEKRT</sequence>
<proteinExistence type="predicted"/>